<reference evidence="1 2" key="1">
    <citation type="submission" date="2021-06" db="EMBL/GenBank/DDBJ databases">
        <title>Caerostris darwini draft genome.</title>
        <authorList>
            <person name="Kono N."/>
            <person name="Arakawa K."/>
        </authorList>
    </citation>
    <scope>NUCLEOTIDE SEQUENCE [LARGE SCALE GENOMIC DNA]</scope>
</reference>
<comment type="caution">
    <text evidence="1">The sequence shown here is derived from an EMBL/GenBank/DDBJ whole genome shotgun (WGS) entry which is preliminary data.</text>
</comment>
<dbReference type="AlphaFoldDB" id="A0AAV4SD24"/>
<accession>A0AAV4SD24</accession>
<proteinExistence type="predicted"/>
<organism evidence="1 2">
    <name type="scientific">Caerostris darwini</name>
    <dbReference type="NCBI Taxonomy" id="1538125"/>
    <lineage>
        <taxon>Eukaryota</taxon>
        <taxon>Metazoa</taxon>
        <taxon>Ecdysozoa</taxon>
        <taxon>Arthropoda</taxon>
        <taxon>Chelicerata</taxon>
        <taxon>Arachnida</taxon>
        <taxon>Araneae</taxon>
        <taxon>Araneomorphae</taxon>
        <taxon>Entelegynae</taxon>
        <taxon>Araneoidea</taxon>
        <taxon>Araneidae</taxon>
        <taxon>Caerostris</taxon>
    </lineage>
</organism>
<name>A0AAV4SD24_9ARAC</name>
<dbReference type="Proteomes" id="UP001054837">
    <property type="component" value="Unassembled WGS sequence"/>
</dbReference>
<evidence type="ECO:0000313" key="2">
    <source>
        <dbReference type="Proteomes" id="UP001054837"/>
    </source>
</evidence>
<dbReference type="EMBL" id="BPLQ01007602">
    <property type="protein sequence ID" value="GIY31071.1"/>
    <property type="molecule type" value="Genomic_DNA"/>
</dbReference>
<keyword evidence="2" id="KW-1185">Reference proteome</keyword>
<sequence>MRISALLDTISLTQASINLSKICMSIRMTDGYHDNSWGILMLREQIEILIIRIHCLNTRTLHTELCTLVPSFVVKTLHCYAAVSKSPQSRPRYKPSGFWDSGVP</sequence>
<evidence type="ECO:0000313" key="1">
    <source>
        <dbReference type="EMBL" id="GIY31071.1"/>
    </source>
</evidence>
<gene>
    <name evidence="1" type="ORF">CDAR_197711</name>
</gene>
<protein>
    <submittedName>
        <fullName evidence="1">Uncharacterized protein</fullName>
    </submittedName>
</protein>